<sequence length="460" mass="47950">MKTTPRLAPLFAALLAASLLAPPAQAALPWAVDGQELPTLAPMLEKATPAVVNISTESRVRVQRNPLLDDPVFRHFFNIPKRQRERTTQSLGSGVIVDAARGYVLTNHHVIDGADKISVTLRDGRQLQARLIGSDADSDVAVIQIEAKNLTALPLADSDRLRVGDFVVAIGNPFGLGQTVTSGIVSALGRSGLGIEGYEDFIQTDASINPGNSGGALVNLRGELVGINTAILAPSGGNVGIGFAIPSNMAHQLMEQLVRYGAIRRGLLGVSTQDLTPELAQAFALERSGGAVVAQVSPRSAAERAGIRQGDVITAINDRPVRDSSSLRNNIGVLRAGDAVRVELIRDGKPLTISATLGDNQGGSRSALPGGALNRRLDGASFTELPANHPLAGEIDGVLVAGVDAGSAAARGGLRPGDVIVAVNRQPVGDLDSLRTATDGARSLLLQIVRGNGSLFLMLR</sequence>
<feature type="binding site" evidence="10">
    <location>
        <position position="109"/>
    </location>
    <ligand>
        <name>substrate</name>
    </ligand>
</feature>
<evidence type="ECO:0000256" key="10">
    <source>
        <dbReference type="PIRSR" id="PIRSR611782-2"/>
    </source>
</evidence>
<dbReference type="AlphaFoldDB" id="A0A317MWE1"/>
<dbReference type="Pfam" id="PF13180">
    <property type="entry name" value="PDZ_2"/>
    <property type="match status" value="1"/>
</dbReference>
<keyword evidence="4 11" id="KW-0732">Signal</keyword>
<protein>
    <submittedName>
        <fullName evidence="13">Serine protease Do/serine protease DegQ</fullName>
    </submittedName>
</protein>
<dbReference type="FunFam" id="2.40.10.120:FF:000001">
    <property type="entry name" value="Periplasmic serine endoprotease DegP-like"/>
    <property type="match status" value="1"/>
</dbReference>
<evidence type="ECO:0000256" key="9">
    <source>
        <dbReference type="PIRSR" id="PIRSR611782-1"/>
    </source>
</evidence>
<accession>A0A317MWE1</accession>
<evidence type="ECO:0000256" key="5">
    <source>
        <dbReference type="ARBA" id="ARBA00022737"/>
    </source>
</evidence>
<feature type="binding site" evidence="10">
    <location>
        <begin position="211"/>
        <end position="213"/>
    </location>
    <ligand>
        <name>substrate</name>
    </ligand>
</feature>
<dbReference type="GO" id="GO:0006508">
    <property type="term" value="P:proteolysis"/>
    <property type="evidence" value="ECO:0007669"/>
    <property type="project" value="UniProtKB-KW"/>
</dbReference>
<dbReference type="InterPro" id="IPR009003">
    <property type="entry name" value="Peptidase_S1_PA"/>
</dbReference>
<evidence type="ECO:0000256" key="1">
    <source>
        <dbReference type="ARBA" id="ARBA00004418"/>
    </source>
</evidence>
<dbReference type="Pfam" id="PF13365">
    <property type="entry name" value="Trypsin_2"/>
    <property type="match status" value="1"/>
</dbReference>
<dbReference type="Proteomes" id="UP000246569">
    <property type="component" value="Unassembled WGS sequence"/>
</dbReference>
<dbReference type="PANTHER" id="PTHR22939">
    <property type="entry name" value="SERINE PROTEASE FAMILY S1C HTRA-RELATED"/>
    <property type="match status" value="1"/>
</dbReference>
<dbReference type="Pfam" id="PF17820">
    <property type="entry name" value="PDZ_6"/>
    <property type="match status" value="1"/>
</dbReference>
<evidence type="ECO:0000259" key="12">
    <source>
        <dbReference type="PROSITE" id="PS50106"/>
    </source>
</evidence>
<feature type="binding site" evidence="10">
    <location>
        <position position="57"/>
    </location>
    <ligand>
        <name>substrate</name>
    </ligand>
</feature>
<keyword evidence="14" id="KW-1185">Reference proteome</keyword>
<dbReference type="NCBIfam" id="TIGR02037">
    <property type="entry name" value="degP_htrA_DO"/>
    <property type="match status" value="1"/>
</dbReference>
<dbReference type="InterPro" id="IPR001940">
    <property type="entry name" value="Peptidase_S1C"/>
</dbReference>
<keyword evidence="6" id="KW-0574">Periplasm</keyword>
<keyword evidence="7" id="KW-0378">Hydrolase</keyword>
<feature type="active site" description="Charge relay system" evidence="9">
    <location>
        <position position="213"/>
    </location>
</feature>
<dbReference type="PRINTS" id="PR00834">
    <property type="entry name" value="PROTEASES2C"/>
</dbReference>
<dbReference type="InterPro" id="IPR036034">
    <property type="entry name" value="PDZ_sf"/>
</dbReference>
<dbReference type="SUPFAM" id="SSF50156">
    <property type="entry name" value="PDZ domain-like"/>
    <property type="match status" value="2"/>
</dbReference>
<name>A0A317MWE1_9GAMM</name>
<evidence type="ECO:0000313" key="14">
    <source>
        <dbReference type="Proteomes" id="UP000246569"/>
    </source>
</evidence>
<dbReference type="FunFam" id="2.40.10.10:FF:000001">
    <property type="entry name" value="Periplasmic serine protease DegS"/>
    <property type="match status" value="1"/>
</dbReference>
<evidence type="ECO:0000256" key="4">
    <source>
        <dbReference type="ARBA" id="ARBA00022729"/>
    </source>
</evidence>
<dbReference type="InterPro" id="IPR041489">
    <property type="entry name" value="PDZ_6"/>
</dbReference>
<evidence type="ECO:0000256" key="3">
    <source>
        <dbReference type="ARBA" id="ARBA00022670"/>
    </source>
</evidence>
<evidence type="ECO:0000256" key="6">
    <source>
        <dbReference type="ARBA" id="ARBA00022764"/>
    </source>
</evidence>
<keyword evidence="5" id="KW-0677">Repeat</keyword>
<feature type="active site" description="Charge relay system" evidence="9">
    <location>
        <position position="109"/>
    </location>
</feature>
<evidence type="ECO:0000256" key="7">
    <source>
        <dbReference type="ARBA" id="ARBA00022801"/>
    </source>
</evidence>
<keyword evidence="3 13" id="KW-0645">Protease</keyword>
<dbReference type="PROSITE" id="PS50106">
    <property type="entry name" value="PDZ"/>
    <property type="match status" value="2"/>
</dbReference>
<proteinExistence type="inferred from homology"/>
<evidence type="ECO:0000256" key="11">
    <source>
        <dbReference type="SAM" id="SignalP"/>
    </source>
</evidence>
<evidence type="ECO:0000256" key="8">
    <source>
        <dbReference type="ARBA" id="ARBA00022825"/>
    </source>
</evidence>
<dbReference type="OrthoDB" id="9758917at2"/>
<gene>
    <name evidence="13" type="ORF">C7443_10489</name>
</gene>
<dbReference type="GO" id="GO:0004252">
    <property type="term" value="F:serine-type endopeptidase activity"/>
    <property type="evidence" value="ECO:0007669"/>
    <property type="project" value="InterPro"/>
</dbReference>
<reference evidence="13 14" key="1">
    <citation type="submission" date="2018-05" db="EMBL/GenBank/DDBJ databases">
        <title>Genomic Encyclopedia of Type Strains, Phase IV (KMG-IV): sequencing the most valuable type-strain genomes for metagenomic binning, comparative biology and taxonomic classification.</title>
        <authorList>
            <person name="Goeker M."/>
        </authorList>
    </citation>
    <scope>NUCLEOTIDE SEQUENCE [LARGE SCALE GENOMIC DNA]</scope>
    <source>
        <strain evidence="13 14">DSM 23606</strain>
    </source>
</reference>
<dbReference type="PANTHER" id="PTHR22939:SF129">
    <property type="entry name" value="SERINE PROTEASE HTRA2, MITOCHONDRIAL"/>
    <property type="match status" value="1"/>
</dbReference>
<dbReference type="InterPro" id="IPR001478">
    <property type="entry name" value="PDZ"/>
</dbReference>
<evidence type="ECO:0000313" key="13">
    <source>
        <dbReference type="EMBL" id="PWV62294.1"/>
    </source>
</evidence>
<feature type="domain" description="PDZ" evidence="12">
    <location>
        <begin position="391"/>
        <end position="452"/>
    </location>
</feature>
<feature type="signal peptide" evidence="11">
    <location>
        <begin position="1"/>
        <end position="26"/>
    </location>
</feature>
<feature type="chain" id="PRO_5039077956" evidence="11">
    <location>
        <begin position="27"/>
        <end position="460"/>
    </location>
</feature>
<dbReference type="EMBL" id="QGTJ01000004">
    <property type="protein sequence ID" value="PWV62294.1"/>
    <property type="molecule type" value="Genomic_DNA"/>
</dbReference>
<evidence type="ECO:0000256" key="2">
    <source>
        <dbReference type="ARBA" id="ARBA00010541"/>
    </source>
</evidence>
<feature type="binding site" evidence="10">
    <location>
        <position position="139"/>
    </location>
    <ligand>
        <name>substrate</name>
    </ligand>
</feature>
<dbReference type="SMART" id="SM00228">
    <property type="entry name" value="PDZ"/>
    <property type="match status" value="2"/>
</dbReference>
<dbReference type="InterPro" id="IPR011782">
    <property type="entry name" value="Pept_S1C_Do"/>
</dbReference>
<dbReference type="CDD" id="cd10839">
    <property type="entry name" value="cpPDZ1_DegP-like"/>
    <property type="match status" value="1"/>
</dbReference>
<comment type="similarity">
    <text evidence="2">Belongs to the peptidase S1C family.</text>
</comment>
<keyword evidence="8" id="KW-0720">Serine protease</keyword>
<feature type="active site" description="Charge relay system" evidence="9">
    <location>
        <position position="139"/>
    </location>
</feature>
<feature type="domain" description="PDZ" evidence="12">
    <location>
        <begin position="257"/>
        <end position="348"/>
    </location>
</feature>
<dbReference type="Gene3D" id="2.40.10.120">
    <property type="match status" value="1"/>
</dbReference>
<dbReference type="SUPFAM" id="SSF50494">
    <property type="entry name" value="Trypsin-like serine proteases"/>
    <property type="match status" value="1"/>
</dbReference>
<dbReference type="RefSeq" id="WP_110018129.1">
    <property type="nucleotide sequence ID" value="NZ_QGTJ01000004.1"/>
</dbReference>
<dbReference type="Gene3D" id="2.30.42.10">
    <property type="match status" value="2"/>
</dbReference>
<organism evidence="13 14">
    <name type="scientific">Plasticicumulans acidivorans</name>
    <dbReference type="NCBI Taxonomy" id="886464"/>
    <lineage>
        <taxon>Bacteria</taxon>
        <taxon>Pseudomonadati</taxon>
        <taxon>Pseudomonadota</taxon>
        <taxon>Gammaproteobacteria</taxon>
        <taxon>Candidatus Competibacteraceae</taxon>
        <taxon>Plasticicumulans</taxon>
    </lineage>
</organism>
<feature type="binding site" evidence="10">
    <location>
        <begin position="229"/>
        <end position="233"/>
    </location>
    <ligand>
        <name>substrate</name>
    </ligand>
</feature>
<comment type="subcellular location">
    <subcellularLocation>
        <location evidence="1">Periplasm</location>
    </subcellularLocation>
</comment>
<comment type="caution">
    <text evidence="13">The sequence shown here is derived from an EMBL/GenBank/DDBJ whole genome shotgun (WGS) entry which is preliminary data.</text>
</comment>
<dbReference type="GO" id="GO:0042597">
    <property type="term" value="C:periplasmic space"/>
    <property type="evidence" value="ECO:0007669"/>
    <property type="project" value="UniProtKB-SubCell"/>
</dbReference>